<feature type="transmembrane region" description="Helical" evidence="1">
    <location>
        <begin position="454"/>
        <end position="472"/>
    </location>
</feature>
<protein>
    <submittedName>
        <fullName evidence="2">Uncharacterized protein</fullName>
    </submittedName>
</protein>
<keyword evidence="1" id="KW-1133">Transmembrane helix</keyword>
<proteinExistence type="predicted"/>
<sequence>MCIDGIAILYVTLLEGVDAMFNEGLISNKEDEGGVALYLESLMVFSVTASQAQFYGREEVEFAYVGLSGVGDFFKGVLRTEALSIYNNSVGVDKYFDVAFPRWGVSFIQGFIGRTFEMPVMVIQGDIVIFIHDSLFSTAVNGGDVTFDGDFVSSNGSDEFIPSKFKRKTLECSGWLKGCWSSRGRFMVFIFPGERPLVSVLNPLVCRKPCVATSAVFGYPITFVTFYGASISSSARLGERQRVLNSVTRFEVAIFKSEMAEGEVFGRAPVQQRSIRREPRFICLKLVSCLIKWFLAFRLIVRGNVLKEFVTGLYVYLKLFMCILLAFLPFGMLLAHLIKFELQLVDVHGVPMVGEFDFVFIYFSLEFLPLIEELSDSFSFRGDPFLVTPFFSGESIPDFFGEALFFYDSGIHTRVAEVGMPTFPSRPRLLVGPFLGVHRLFVIVFGLRRRDNRGSVRVFIFLTSGFVSIEVFDLMHKHALFLCFFIDLVFDISPAFPPIVNVSQVSSFMIQLVLGVAP</sequence>
<evidence type="ECO:0000313" key="2">
    <source>
        <dbReference type="EMBL" id="CAE8592633.1"/>
    </source>
</evidence>
<feature type="transmembrane region" description="Helical" evidence="1">
    <location>
        <begin position="429"/>
        <end position="447"/>
    </location>
</feature>
<dbReference type="EMBL" id="CAJNNV010005783">
    <property type="protein sequence ID" value="CAE8592633.1"/>
    <property type="molecule type" value="Genomic_DNA"/>
</dbReference>
<feature type="transmembrane region" description="Helical" evidence="1">
    <location>
        <begin position="282"/>
        <end position="301"/>
    </location>
</feature>
<gene>
    <name evidence="2" type="ORF">PGLA1383_LOCUS11276</name>
</gene>
<organism evidence="2 3">
    <name type="scientific">Polarella glacialis</name>
    <name type="common">Dinoflagellate</name>
    <dbReference type="NCBI Taxonomy" id="89957"/>
    <lineage>
        <taxon>Eukaryota</taxon>
        <taxon>Sar</taxon>
        <taxon>Alveolata</taxon>
        <taxon>Dinophyceae</taxon>
        <taxon>Suessiales</taxon>
        <taxon>Suessiaceae</taxon>
        <taxon>Polarella</taxon>
    </lineage>
</organism>
<keyword evidence="1" id="KW-0472">Membrane</keyword>
<dbReference type="Proteomes" id="UP000654075">
    <property type="component" value="Unassembled WGS sequence"/>
</dbReference>
<accession>A0A813DTJ3</accession>
<keyword evidence="3" id="KW-1185">Reference proteome</keyword>
<keyword evidence="1" id="KW-0812">Transmembrane</keyword>
<dbReference type="AlphaFoldDB" id="A0A813DTJ3"/>
<feature type="transmembrane region" description="Helical" evidence="1">
    <location>
        <begin position="350"/>
        <end position="371"/>
    </location>
</feature>
<reference evidence="2" key="1">
    <citation type="submission" date="2021-02" db="EMBL/GenBank/DDBJ databases">
        <authorList>
            <person name="Dougan E. K."/>
            <person name="Rhodes N."/>
            <person name="Thang M."/>
            <person name="Chan C."/>
        </authorList>
    </citation>
    <scope>NUCLEOTIDE SEQUENCE</scope>
</reference>
<evidence type="ECO:0000313" key="3">
    <source>
        <dbReference type="Proteomes" id="UP000654075"/>
    </source>
</evidence>
<evidence type="ECO:0000256" key="1">
    <source>
        <dbReference type="SAM" id="Phobius"/>
    </source>
</evidence>
<feature type="transmembrane region" description="Helical" evidence="1">
    <location>
        <begin position="313"/>
        <end position="338"/>
    </location>
</feature>
<comment type="caution">
    <text evidence="2">The sequence shown here is derived from an EMBL/GenBank/DDBJ whole genome shotgun (WGS) entry which is preliminary data.</text>
</comment>
<name>A0A813DTJ3_POLGL</name>